<dbReference type="EMBL" id="JAABOA010006537">
    <property type="protein sequence ID" value="KAF9559073.1"/>
    <property type="molecule type" value="Genomic_DNA"/>
</dbReference>
<gene>
    <name evidence="1" type="ORF">BGW38_009099</name>
</gene>
<organism evidence="1 2">
    <name type="scientific">Lunasporangiospora selenospora</name>
    <dbReference type="NCBI Taxonomy" id="979761"/>
    <lineage>
        <taxon>Eukaryota</taxon>
        <taxon>Fungi</taxon>
        <taxon>Fungi incertae sedis</taxon>
        <taxon>Mucoromycota</taxon>
        <taxon>Mortierellomycotina</taxon>
        <taxon>Mortierellomycetes</taxon>
        <taxon>Mortierellales</taxon>
        <taxon>Mortierellaceae</taxon>
        <taxon>Lunasporangiospora</taxon>
    </lineage>
</organism>
<sequence length="95" mass="10256">MPKSVCQNRILLNNTIDCVLFSSQGDCLANGLHHGVPFICVDDGAVQKYEPGLIVSGMNVTRQECDASKCKKIQSEGHRQQSKSSLALVLLIIAA</sequence>
<evidence type="ECO:0000313" key="1">
    <source>
        <dbReference type="EMBL" id="KAF9559073.1"/>
    </source>
</evidence>
<name>A0A9P6FIU6_9FUNG</name>
<accession>A0A9P6FIU6</accession>
<reference evidence="1" key="1">
    <citation type="journal article" date="2020" name="Fungal Divers.">
        <title>Resolving the Mortierellaceae phylogeny through synthesis of multi-gene phylogenetics and phylogenomics.</title>
        <authorList>
            <person name="Vandepol N."/>
            <person name="Liber J."/>
            <person name="Desiro A."/>
            <person name="Na H."/>
            <person name="Kennedy M."/>
            <person name="Barry K."/>
            <person name="Grigoriev I.V."/>
            <person name="Miller A.N."/>
            <person name="O'Donnell K."/>
            <person name="Stajich J.E."/>
            <person name="Bonito G."/>
        </authorList>
    </citation>
    <scope>NUCLEOTIDE SEQUENCE</scope>
    <source>
        <strain evidence="1">KOD1015</strain>
    </source>
</reference>
<comment type="caution">
    <text evidence="1">The sequence shown here is derived from an EMBL/GenBank/DDBJ whole genome shotgun (WGS) entry which is preliminary data.</text>
</comment>
<keyword evidence="2" id="KW-1185">Reference proteome</keyword>
<dbReference type="AlphaFoldDB" id="A0A9P6FIU6"/>
<evidence type="ECO:0000313" key="2">
    <source>
        <dbReference type="Proteomes" id="UP000780801"/>
    </source>
</evidence>
<protein>
    <submittedName>
        <fullName evidence="1">Uncharacterized protein</fullName>
    </submittedName>
</protein>
<feature type="non-terminal residue" evidence="1">
    <location>
        <position position="95"/>
    </location>
</feature>
<dbReference type="Proteomes" id="UP000780801">
    <property type="component" value="Unassembled WGS sequence"/>
</dbReference>
<proteinExistence type="predicted"/>